<dbReference type="GO" id="GO:0004803">
    <property type="term" value="F:transposase activity"/>
    <property type="evidence" value="ECO:0007669"/>
    <property type="project" value="InterPro"/>
</dbReference>
<dbReference type="PANTHER" id="PTHR30007">
    <property type="entry name" value="PHP DOMAIN PROTEIN"/>
    <property type="match status" value="1"/>
</dbReference>
<proteinExistence type="predicted"/>
<dbReference type="AlphaFoldDB" id="A0A840PJL6"/>
<keyword evidence="5" id="KW-1185">Reference proteome</keyword>
<evidence type="ECO:0000256" key="1">
    <source>
        <dbReference type="SAM" id="MobiDB-lite"/>
    </source>
</evidence>
<dbReference type="Pfam" id="PF01609">
    <property type="entry name" value="DDE_Tnp_1"/>
    <property type="match status" value="1"/>
</dbReference>
<name>A0A840PJL6_9ACTN</name>
<evidence type="ECO:0000313" key="5">
    <source>
        <dbReference type="Proteomes" id="UP000578449"/>
    </source>
</evidence>
<dbReference type="GO" id="GO:0003677">
    <property type="term" value="F:DNA binding"/>
    <property type="evidence" value="ECO:0007669"/>
    <property type="project" value="InterPro"/>
</dbReference>
<dbReference type="GO" id="GO:0006313">
    <property type="term" value="P:DNA transposition"/>
    <property type="evidence" value="ECO:0007669"/>
    <property type="project" value="InterPro"/>
</dbReference>
<dbReference type="PANTHER" id="PTHR30007:SF0">
    <property type="entry name" value="TRANSPOSASE"/>
    <property type="match status" value="1"/>
</dbReference>
<reference evidence="4 5" key="1">
    <citation type="submission" date="2020-08" db="EMBL/GenBank/DDBJ databases">
        <title>Genomic Encyclopedia of Type Strains, Phase IV (KMG-IV): sequencing the most valuable type-strain genomes for metagenomic binning, comparative biology and taxonomic classification.</title>
        <authorList>
            <person name="Goeker M."/>
        </authorList>
    </citation>
    <scope>NUCLEOTIDE SEQUENCE [LARGE SCALE GENOMIC DNA]</scope>
    <source>
        <strain evidence="4 5">DSM 45615</strain>
    </source>
</reference>
<dbReference type="EMBL" id="JACHGN010000017">
    <property type="protein sequence ID" value="MBB5137277.1"/>
    <property type="molecule type" value="Genomic_DNA"/>
</dbReference>
<evidence type="ECO:0000259" key="3">
    <source>
        <dbReference type="Pfam" id="PF13340"/>
    </source>
</evidence>
<sequence length="225" mass="25134">MPPQRYPSDLTDAQWELIEPLLPEPNTGGRPEKHPRREIVNAILYVVRSGCPWRYLPTDLPPWQTVYWYFQQWEQAGVTETLLRELRVKARRQADRAGEPSAGIIDSQSVKGADTVGRDSRGYDAGKKVNGRKRFIITDTTGLLVTLAVMAATGRTATAPRPRCCRRTRPHRSGMSSPIKGLPAGWWSGLVTGCAPRWRSYVSPLTSEHSASSHAVGWSSGRWRG</sequence>
<organism evidence="4 5">
    <name type="scientific">Thermocatellispora tengchongensis</name>
    <dbReference type="NCBI Taxonomy" id="1073253"/>
    <lineage>
        <taxon>Bacteria</taxon>
        <taxon>Bacillati</taxon>
        <taxon>Actinomycetota</taxon>
        <taxon>Actinomycetes</taxon>
        <taxon>Streptosporangiales</taxon>
        <taxon>Streptosporangiaceae</taxon>
        <taxon>Thermocatellispora</taxon>
    </lineage>
</organism>
<accession>A0A840PJL6</accession>
<dbReference type="Pfam" id="PF13340">
    <property type="entry name" value="DUF4096"/>
    <property type="match status" value="1"/>
</dbReference>
<evidence type="ECO:0000313" key="4">
    <source>
        <dbReference type="EMBL" id="MBB5137277.1"/>
    </source>
</evidence>
<dbReference type="Proteomes" id="UP000578449">
    <property type="component" value="Unassembled WGS sequence"/>
</dbReference>
<dbReference type="InterPro" id="IPR002559">
    <property type="entry name" value="Transposase_11"/>
</dbReference>
<comment type="caution">
    <text evidence="4">The sequence shown here is derived from an EMBL/GenBank/DDBJ whole genome shotgun (WGS) entry which is preliminary data.</text>
</comment>
<evidence type="ECO:0000259" key="2">
    <source>
        <dbReference type="Pfam" id="PF01609"/>
    </source>
</evidence>
<feature type="domain" description="Transposase IS4-like" evidence="2">
    <location>
        <begin position="99"/>
        <end position="157"/>
    </location>
</feature>
<gene>
    <name evidence="4" type="ORF">HNP84_007029</name>
</gene>
<dbReference type="NCBIfam" id="NF033580">
    <property type="entry name" value="transpos_IS5_3"/>
    <property type="match status" value="1"/>
</dbReference>
<feature type="region of interest" description="Disordered" evidence="1">
    <location>
        <begin position="99"/>
        <end position="118"/>
    </location>
</feature>
<dbReference type="InterPro" id="IPR025161">
    <property type="entry name" value="IS402-like_dom"/>
</dbReference>
<protein>
    <submittedName>
        <fullName evidence="4">Transposase</fullName>
    </submittedName>
</protein>
<feature type="domain" description="Insertion element IS402-like" evidence="3">
    <location>
        <begin position="10"/>
        <end position="82"/>
    </location>
</feature>